<proteinExistence type="predicted"/>
<evidence type="ECO:0000256" key="6">
    <source>
        <dbReference type="ARBA" id="ARBA00023136"/>
    </source>
</evidence>
<evidence type="ECO:0000256" key="4">
    <source>
        <dbReference type="ARBA" id="ARBA00022741"/>
    </source>
</evidence>
<keyword evidence="2" id="KW-0813">Transport</keyword>
<dbReference type="InterPro" id="IPR027417">
    <property type="entry name" value="P-loop_NTPase"/>
</dbReference>
<gene>
    <name evidence="8" type="ORF">DPPLL_24690</name>
</gene>
<keyword evidence="5 8" id="KW-0067">ATP-binding</keyword>
<keyword evidence="9" id="KW-1185">Reference proteome</keyword>
<evidence type="ECO:0000256" key="1">
    <source>
        <dbReference type="ARBA" id="ARBA00004202"/>
    </source>
</evidence>
<keyword evidence="3" id="KW-1003">Cell membrane</keyword>
<dbReference type="PROSITE" id="PS00211">
    <property type="entry name" value="ABC_TRANSPORTER_1"/>
    <property type="match status" value="1"/>
</dbReference>
<reference evidence="8 9" key="1">
    <citation type="submission" date="2022-01" db="EMBL/GenBank/DDBJ databases">
        <title>Desulfofustis limnae sp. nov., a novel mesophilic sulfate-reducing bacterium isolated from marsh soil.</title>
        <authorList>
            <person name="Watanabe M."/>
            <person name="Takahashi A."/>
            <person name="Kojima H."/>
            <person name="Fukui M."/>
        </authorList>
    </citation>
    <scope>NUCLEOTIDE SEQUENCE [LARGE SCALE GENOMIC DNA]</scope>
    <source>
        <strain evidence="8 9">PPLL</strain>
    </source>
</reference>
<keyword evidence="6" id="KW-0472">Membrane</keyword>
<evidence type="ECO:0000313" key="8">
    <source>
        <dbReference type="EMBL" id="BDD88104.1"/>
    </source>
</evidence>
<keyword evidence="4" id="KW-0547">Nucleotide-binding</keyword>
<name>A0ABN6M7W0_9BACT</name>
<dbReference type="SUPFAM" id="SSF52540">
    <property type="entry name" value="P-loop containing nucleoside triphosphate hydrolases"/>
    <property type="match status" value="1"/>
</dbReference>
<evidence type="ECO:0000259" key="7">
    <source>
        <dbReference type="PROSITE" id="PS50893"/>
    </source>
</evidence>
<dbReference type="EMBL" id="AP025516">
    <property type="protein sequence ID" value="BDD88104.1"/>
    <property type="molecule type" value="Genomic_DNA"/>
</dbReference>
<evidence type="ECO:0000256" key="2">
    <source>
        <dbReference type="ARBA" id="ARBA00022448"/>
    </source>
</evidence>
<accession>A0ABN6M7W0</accession>
<dbReference type="GO" id="GO:0005524">
    <property type="term" value="F:ATP binding"/>
    <property type="evidence" value="ECO:0007669"/>
    <property type="project" value="UniProtKB-KW"/>
</dbReference>
<dbReference type="PANTHER" id="PTHR42788:SF7">
    <property type="entry name" value="NITRATE ABC TRANSPORTER ATP-BINDING PROTEIN"/>
    <property type="match status" value="1"/>
</dbReference>
<dbReference type="PROSITE" id="PS50893">
    <property type="entry name" value="ABC_TRANSPORTER_2"/>
    <property type="match status" value="1"/>
</dbReference>
<comment type="subcellular location">
    <subcellularLocation>
        <location evidence="1">Cell membrane</location>
        <topology evidence="1">Peripheral membrane protein</topology>
    </subcellularLocation>
</comment>
<dbReference type="SMART" id="SM00382">
    <property type="entry name" value="AAA"/>
    <property type="match status" value="1"/>
</dbReference>
<evidence type="ECO:0000256" key="5">
    <source>
        <dbReference type="ARBA" id="ARBA00022840"/>
    </source>
</evidence>
<dbReference type="InterPro" id="IPR017871">
    <property type="entry name" value="ABC_transporter-like_CS"/>
</dbReference>
<protein>
    <submittedName>
        <fullName evidence="8">ABC transporter ATP-binding protein</fullName>
    </submittedName>
</protein>
<organism evidence="8 9">
    <name type="scientific">Desulfofustis limnaeus</name>
    <dbReference type="NCBI Taxonomy" id="2740163"/>
    <lineage>
        <taxon>Bacteria</taxon>
        <taxon>Pseudomonadati</taxon>
        <taxon>Thermodesulfobacteriota</taxon>
        <taxon>Desulfobulbia</taxon>
        <taxon>Desulfobulbales</taxon>
        <taxon>Desulfocapsaceae</taxon>
        <taxon>Desulfofustis</taxon>
    </lineage>
</organism>
<dbReference type="PANTHER" id="PTHR42788">
    <property type="entry name" value="TAURINE IMPORT ATP-BINDING PROTEIN-RELATED"/>
    <property type="match status" value="1"/>
</dbReference>
<feature type="domain" description="ABC transporter" evidence="7">
    <location>
        <begin position="2"/>
        <end position="249"/>
    </location>
</feature>
<dbReference type="RefSeq" id="WP_284151493.1">
    <property type="nucleotide sequence ID" value="NZ_AP025516.1"/>
</dbReference>
<dbReference type="Proteomes" id="UP000830055">
    <property type="component" value="Chromosome"/>
</dbReference>
<evidence type="ECO:0000256" key="3">
    <source>
        <dbReference type="ARBA" id="ARBA00022475"/>
    </source>
</evidence>
<dbReference type="Gene3D" id="3.40.50.300">
    <property type="entry name" value="P-loop containing nucleotide triphosphate hydrolases"/>
    <property type="match status" value="1"/>
</dbReference>
<dbReference type="Pfam" id="PF00005">
    <property type="entry name" value="ABC_tran"/>
    <property type="match status" value="1"/>
</dbReference>
<dbReference type="InterPro" id="IPR050166">
    <property type="entry name" value="ABC_transporter_ATP-bind"/>
</dbReference>
<sequence length="264" mass="29402">MIELQGCSKDFNRGGVNQVRALDDLSIRIEDGDFVTVIGSNGAGKSTLLNAIAGTFRVDSGSIIINGQEVTRWPEYRRARLIARVFQDPLLGTCPSATIEQNLALALRRGQRRGLGPGVRARDRQRFREALQPIGLGLEERLQDRAGLLSGGQRQALTMVMATLVRPDVLLLDEHIAALDPKTAQQILALTARIIDRQRLTALMVTHNMRHALALGNRLIMLHQGRIILDLCEDEKRRLEVADLLERFYRIQGEELANDSMLLA</sequence>
<dbReference type="InterPro" id="IPR003593">
    <property type="entry name" value="AAA+_ATPase"/>
</dbReference>
<evidence type="ECO:0000313" key="9">
    <source>
        <dbReference type="Proteomes" id="UP000830055"/>
    </source>
</evidence>
<dbReference type="InterPro" id="IPR003439">
    <property type="entry name" value="ABC_transporter-like_ATP-bd"/>
</dbReference>